<dbReference type="PANTHER" id="PTHR31111:SF94">
    <property type="entry name" value="E3 UBIQUITIN-PROTEIN LIGASE SGIP1"/>
    <property type="match status" value="1"/>
</dbReference>
<keyword evidence="3" id="KW-1185">Reference proteome</keyword>
<dbReference type="Proteomes" id="UP001642260">
    <property type="component" value="Unassembled WGS sequence"/>
</dbReference>
<dbReference type="AlphaFoldDB" id="A0ABC8LA13"/>
<accession>A0ABC8LA13</accession>
<dbReference type="EMBL" id="CAKOAT010486264">
    <property type="protein sequence ID" value="CAH8379462.1"/>
    <property type="molecule type" value="Genomic_DNA"/>
</dbReference>
<evidence type="ECO:0000313" key="3">
    <source>
        <dbReference type="Proteomes" id="UP001642260"/>
    </source>
</evidence>
<dbReference type="PANTHER" id="PTHR31111">
    <property type="entry name" value="BNAA05G37150D PROTEIN-RELATED"/>
    <property type="match status" value="1"/>
</dbReference>
<evidence type="ECO:0000313" key="2">
    <source>
        <dbReference type="EMBL" id="CAH8379462.1"/>
    </source>
</evidence>
<sequence length="166" mass="19021">MFETKIGKIKDSPHNPDDNSCLVATPYQTCSLPQHLSVDISKPLCGLALLLQVPVICNPATGELLTLPNVLLEEKNLPNPKEISKIYHLGYDPVGKQFKVLCMTFSSHDERVTTHLVLTLDSRKPLWRKVERKFRFVRNRRMLSGPFLFDWIQEVEPETHKEETIA</sequence>
<name>A0ABC8LA13_ERUVS</name>
<protein>
    <recommendedName>
        <fullName evidence="1">F-box associated beta-propeller type 3 domain-containing protein</fullName>
    </recommendedName>
</protein>
<organism evidence="2 3">
    <name type="scientific">Eruca vesicaria subsp. sativa</name>
    <name type="common">Garden rocket</name>
    <name type="synonym">Eruca sativa</name>
    <dbReference type="NCBI Taxonomy" id="29727"/>
    <lineage>
        <taxon>Eukaryota</taxon>
        <taxon>Viridiplantae</taxon>
        <taxon>Streptophyta</taxon>
        <taxon>Embryophyta</taxon>
        <taxon>Tracheophyta</taxon>
        <taxon>Spermatophyta</taxon>
        <taxon>Magnoliopsida</taxon>
        <taxon>eudicotyledons</taxon>
        <taxon>Gunneridae</taxon>
        <taxon>Pentapetalae</taxon>
        <taxon>rosids</taxon>
        <taxon>malvids</taxon>
        <taxon>Brassicales</taxon>
        <taxon>Brassicaceae</taxon>
        <taxon>Brassiceae</taxon>
        <taxon>Eruca</taxon>
    </lineage>
</organism>
<gene>
    <name evidence="2" type="ORF">ERUC_LOCUS32879</name>
</gene>
<reference evidence="2 3" key="1">
    <citation type="submission" date="2022-03" db="EMBL/GenBank/DDBJ databases">
        <authorList>
            <person name="Macdonald S."/>
            <person name="Ahmed S."/>
            <person name="Newling K."/>
        </authorList>
    </citation>
    <scope>NUCLEOTIDE SEQUENCE [LARGE SCALE GENOMIC DNA]</scope>
</reference>
<proteinExistence type="predicted"/>
<comment type="caution">
    <text evidence="2">The sequence shown here is derived from an EMBL/GenBank/DDBJ whole genome shotgun (WGS) entry which is preliminary data.</text>
</comment>
<dbReference type="Pfam" id="PF08268">
    <property type="entry name" value="FBA_3"/>
    <property type="match status" value="1"/>
</dbReference>
<evidence type="ECO:0000259" key="1">
    <source>
        <dbReference type="Pfam" id="PF08268"/>
    </source>
</evidence>
<feature type="domain" description="F-box associated beta-propeller type 3" evidence="1">
    <location>
        <begin position="19"/>
        <end position="135"/>
    </location>
</feature>
<dbReference type="InterPro" id="IPR013187">
    <property type="entry name" value="F-box-assoc_dom_typ3"/>
</dbReference>
<dbReference type="InterPro" id="IPR017451">
    <property type="entry name" value="F-box-assoc_interact_dom"/>
</dbReference>
<dbReference type="NCBIfam" id="TIGR01640">
    <property type="entry name" value="F_box_assoc_1"/>
    <property type="match status" value="1"/>
</dbReference>